<protein>
    <submittedName>
        <fullName evidence="2">Uncharacterized protein</fullName>
    </submittedName>
</protein>
<keyword evidence="3" id="KW-1185">Reference proteome</keyword>
<feature type="compositionally biased region" description="Basic and acidic residues" evidence="1">
    <location>
        <begin position="1"/>
        <end position="14"/>
    </location>
</feature>
<evidence type="ECO:0000313" key="2">
    <source>
        <dbReference type="EMBL" id="KAK3597640.1"/>
    </source>
</evidence>
<reference evidence="2" key="1">
    <citation type="journal article" date="2021" name="Genome Biol. Evol.">
        <title>A High-Quality Reference Genome for a Parasitic Bivalve with Doubly Uniparental Inheritance (Bivalvia: Unionida).</title>
        <authorList>
            <person name="Smith C.H."/>
        </authorList>
    </citation>
    <scope>NUCLEOTIDE SEQUENCE</scope>
    <source>
        <strain evidence="2">CHS0354</strain>
    </source>
</reference>
<dbReference type="Proteomes" id="UP001195483">
    <property type="component" value="Unassembled WGS sequence"/>
</dbReference>
<dbReference type="AlphaFoldDB" id="A0AAE0SU24"/>
<sequence>MTSKDENLPSRMKTDVPNTSRSAHYQTLRSDSNKQVLIMGIPSDHPELSIYTAAMHQNKGSSLNVHWLTIPI</sequence>
<reference evidence="2" key="2">
    <citation type="journal article" date="2021" name="Genome Biol. Evol.">
        <title>Developing a high-quality reference genome for a parasitic bivalve with doubly uniparental inheritance (Bivalvia: Unionida).</title>
        <authorList>
            <person name="Smith C.H."/>
        </authorList>
    </citation>
    <scope>NUCLEOTIDE SEQUENCE</scope>
    <source>
        <strain evidence="2">CHS0354</strain>
        <tissue evidence="2">Mantle</tissue>
    </source>
</reference>
<gene>
    <name evidence="2" type="ORF">CHS0354_040005</name>
</gene>
<reference evidence="2" key="3">
    <citation type="submission" date="2023-05" db="EMBL/GenBank/DDBJ databases">
        <authorList>
            <person name="Smith C.H."/>
        </authorList>
    </citation>
    <scope>NUCLEOTIDE SEQUENCE</scope>
    <source>
        <strain evidence="2">CHS0354</strain>
        <tissue evidence="2">Mantle</tissue>
    </source>
</reference>
<proteinExistence type="predicted"/>
<accession>A0AAE0SU24</accession>
<organism evidence="2 3">
    <name type="scientific">Potamilus streckersoni</name>
    <dbReference type="NCBI Taxonomy" id="2493646"/>
    <lineage>
        <taxon>Eukaryota</taxon>
        <taxon>Metazoa</taxon>
        <taxon>Spiralia</taxon>
        <taxon>Lophotrochozoa</taxon>
        <taxon>Mollusca</taxon>
        <taxon>Bivalvia</taxon>
        <taxon>Autobranchia</taxon>
        <taxon>Heteroconchia</taxon>
        <taxon>Palaeoheterodonta</taxon>
        <taxon>Unionida</taxon>
        <taxon>Unionoidea</taxon>
        <taxon>Unionidae</taxon>
        <taxon>Ambleminae</taxon>
        <taxon>Lampsilini</taxon>
        <taxon>Potamilus</taxon>
    </lineage>
</organism>
<feature type="region of interest" description="Disordered" evidence="1">
    <location>
        <begin position="1"/>
        <end position="24"/>
    </location>
</feature>
<name>A0AAE0SU24_9BIVA</name>
<comment type="caution">
    <text evidence="2">The sequence shown here is derived from an EMBL/GenBank/DDBJ whole genome shotgun (WGS) entry which is preliminary data.</text>
</comment>
<evidence type="ECO:0000256" key="1">
    <source>
        <dbReference type="SAM" id="MobiDB-lite"/>
    </source>
</evidence>
<evidence type="ECO:0000313" key="3">
    <source>
        <dbReference type="Proteomes" id="UP001195483"/>
    </source>
</evidence>
<dbReference type="EMBL" id="JAEAOA010002328">
    <property type="protein sequence ID" value="KAK3597640.1"/>
    <property type="molecule type" value="Genomic_DNA"/>
</dbReference>